<protein>
    <submittedName>
        <fullName evidence="2">Uncharacterized protein</fullName>
    </submittedName>
</protein>
<feature type="transmembrane region" description="Helical" evidence="1">
    <location>
        <begin position="78"/>
        <end position="97"/>
    </location>
</feature>
<comment type="caution">
    <text evidence="2">The sequence shown here is derived from an EMBL/GenBank/DDBJ whole genome shotgun (WGS) entry which is preliminary data.</text>
</comment>
<feature type="transmembrane region" description="Helical" evidence="1">
    <location>
        <begin position="38"/>
        <end position="58"/>
    </location>
</feature>
<dbReference type="EMBL" id="JACGWX010000008">
    <property type="protein sequence ID" value="MBA8848892.1"/>
    <property type="molecule type" value="Genomic_DNA"/>
</dbReference>
<reference evidence="2 3" key="1">
    <citation type="submission" date="2020-07" db="EMBL/GenBank/DDBJ databases">
        <title>Sequencing the genomes of 1000 actinobacteria strains.</title>
        <authorList>
            <person name="Klenk H.-P."/>
        </authorList>
    </citation>
    <scope>NUCLEOTIDE SEQUENCE [LARGE SCALE GENOMIC DNA]</scope>
    <source>
        <strain evidence="2 3">DSM 19663</strain>
    </source>
</reference>
<keyword evidence="1" id="KW-0812">Transmembrane</keyword>
<evidence type="ECO:0000313" key="3">
    <source>
        <dbReference type="Proteomes" id="UP000585905"/>
    </source>
</evidence>
<keyword evidence="1" id="KW-1133">Transmembrane helix</keyword>
<gene>
    <name evidence="2" type="ORF">FHX53_002506</name>
</gene>
<keyword evidence="1" id="KW-0472">Membrane</keyword>
<evidence type="ECO:0000256" key="1">
    <source>
        <dbReference type="SAM" id="Phobius"/>
    </source>
</evidence>
<keyword evidence="3" id="KW-1185">Reference proteome</keyword>
<sequence length="223" mass="23283">MTRTAAPPRASAPAWPASVVLWVVTLATMSVFQFWRGAPIDGVIFTAITAGLVIERIVRMRRPAAAESLPASTRPPFAPRLALVVGAALVAGLALVLAPRTGAASIALAAGLGIAAIALVWDRAPTARQSSLESRRRSRIAWSTIGVALCVWEALAYILSVAVPRGWIGFPTVSLLLEPAVDFDPSRALLAAAWLAAGVWLVAGAAERRATPRIAPARAESAS</sequence>
<proteinExistence type="predicted"/>
<accession>A0A839EES2</accession>
<dbReference type="Proteomes" id="UP000585905">
    <property type="component" value="Unassembled WGS sequence"/>
</dbReference>
<dbReference type="AlphaFoldDB" id="A0A839EES2"/>
<feature type="transmembrane region" description="Helical" evidence="1">
    <location>
        <begin position="142"/>
        <end position="168"/>
    </location>
</feature>
<name>A0A839EES2_9MICO</name>
<organism evidence="2 3">
    <name type="scientific">Microcella alkalica</name>
    <dbReference type="NCBI Taxonomy" id="355930"/>
    <lineage>
        <taxon>Bacteria</taxon>
        <taxon>Bacillati</taxon>
        <taxon>Actinomycetota</taxon>
        <taxon>Actinomycetes</taxon>
        <taxon>Micrococcales</taxon>
        <taxon>Microbacteriaceae</taxon>
        <taxon>Microcella</taxon>
    </lineage>
</organism>
<feature type="transmembrane region" description="Helical" evidence="1">
    <location>
        <begin position="103"/>
        <end position="121"/>
    </location>
</feature>
<evidence type="ECO:0000313" key="2">
    <source>
        <dbReference type="EMBL" id="MBA8848892.1"/>
    </source>
</evidence>
<feature type="transmembrane region" description="Helical" evidence="1">
    <location>
        <begin position="12"/>
        <end position="32"/>
    </location>
</feature>
<dbReference type="RefSeq" id="WP_182491663.1">
    <property type="nucleotide sequence ID" value="NZ_BAAAOV010000008.1"/>
</dbReference>
<feature type="transmembrane region" description="Helical" evidence="1">
    <location>
        <begin position="188"/>
        <end position="206"/>
    </location>
</feature>